<name>A0A1I5N4N1_9SPHN</name>
<dbReference type="RefSeq" id="WP_090480151.1">
    <property type="nucleotide sequence ID" value="NZ_FOWZ01000002.1"/>
</dbReference>
<organism evidence="4 5">
    <name type="scientific">Qipengyuania nanhaisediminis</name>
    <dbReference type="NCBI Taxonomy" id="604088"/>
    <lineage>
        <taxon>Bacteria</taxon>
        <taxon>Pseudomonadati</taxon>
        <taxon>Pseudomonadota</taxon>
        <taxon>Alphaproteobacteria</taxon>
        <taxon>Sphingomonadales</taxon>
        <taxon>Erythrobacteraceae</taxon>
        <taxon>Qipengyuania</taxon>
    </lineage>
</organism>
<dbReference type="AlphaFoldDB" id="A0A1I5N4N1"/>
<dbReference type="Proteomes" id="UP000199331">
    <property type="component" value="Unassembled WGS sequence"/>
</dbReference>
<sequence>MTASPQFYDWLVLLAIFFGPLVGVWITRWIDAAQEKKKRRWDLFETLRRTRGLELSPDHVAAINMVPVLFSDDTEAMSEWGKLMDALNNPGWRSEDQTVREGFYKSAADARHNLTQRIGDVVGAKLPKKEEHRLGYAPSAWENEFLEQAAARKLLIDVLSGEQPLKMLAGVYELQENPAGSEADTAERRTLEAPTDEPKKRNEKSRASSPKGKS</sequence>
<reference evidence="5" key="1">
    <citation type="submission" date="2016-10" db="EMBL/GenBank/DDBJ databases">
        <authorList>
            <person name="Varghese N."/>
            <person name="Submissions S."/>
        </authorList>
    </citation>
    <scope>NUCLEOTIDE SEQUENCE [LARGE SCALE GENOMIC DNA]</scope>
    <source>
        <strain evidence="5">CGMCC 1.7715</strain>
    </source>
</reference>
<evidence type="ECO:0000313" key="5">
    <source>
        <dbReference type="Proteomes" id="UP000199331"/>
    </source>
</evidence>
<dbReference type="Pfam" id="PF20385">
    <property type="entry name" value="DUF6680"/>
    <property type="match status" value="1"/>
</dbReference>
<evidence type="ECO:0000256" key="1">
    <source>
        <dbReference type="SAM" id="MobiDB-lite"/>
    </source>
</evidence>
<feature type="region of interest" description="Disordered" evidence="1">
    <location>
        <begin position="176"/>
        <end position="214"/>
    </location>
</feature>
<dbReference type="EMBL" id="FOWZ01000002">
    <property type="protein sequence ID" value="SFP16798.1"/>
    <property type="molecule type" value="Genomic_DNA"/>
</dbReference>
<keyword evidence="2" id="KW-1133">Transmembrane helix</keyword>
<protein>
    <recommendedName>
        <fullName evidence="3">DUF6680 domain-containing protein</fullName>
    </recommendedName>
</protein>
<feature type="transmembrane region" description="Helical" evidence="2">
    <location>
        <begin position="12"/>
        <end position="30"/>
    </location>
</feature>
<dbReference type="InterPro" id="IPR046502">
    <property type="entry name" value="DUF6680"/>
</dbReference>
<feature type="compositionally biased region" description="Basic and acidic residues" evidence="1">
    <location>
        <begin position="185"/>
        <end position="206"/>
    </location>
</feature>
<feature type="domain" description="DUF6680" evidence="3">
    <location>
        <begin position="8"/>
        <end position="169"/>
    </location>
</feature>
<accession>A0A1I5N4N1</accession>
<dbReference type="STRING" id="604088.SAMN04488060_1789"/>
<keyword evidence="5" id="KW-1185">Reference proteome</keyword>
<evidence type="ECO:0000256" key="2">
    <source>
        <dbReference type="SAM" id="Phobius"/>
    </source>
</evidence>
<gene>
    <name evidence="4" type="ORF">SAMN04488060_1789</name>
</gene>
<proteinExistence type="predicted"/>
<evidence type="ECO:0000259" key="3">
    <source>
        <dbReference type="Pfam" id="PF20385"/>
    </source>
</evidence>
<keyword evidence="2" id="KW-0812">Transmembrane</keyword>
<evidence type="ECO:0000313" key="4">
    <source>
        <dbReference type="EMBL" id="SFP16798.1"/>
    </source>
</evidence>
<keyword evidence="2" id="KW-0472">Membrane</keyword>
<dbReference type="OrthoDB" id="8445820at2"/>